<accession>A3LTI8</accession>
<dbReference type="InterPro" id="IPR037045">
    <property type="entry name" value="S8pro/Inhibitor_I9_sf"/>
</dbReference>
<sequence>MPSSRSLLYLVIAVVTVFLIYTQTCDTTLPAKLTTTAAPVTPVATTSNTSTEMADLKSYIVTLKETISDADYSGLQAKINELGGEVTSQFSLIKGFVAKLPPIHTSAIESHDSVLTIEEDKEVKIQS</sequence>
<dbReference type="FunCoup" id="A3LTI8">
    <property type="interactions" value="170"/>
</dbReference>
<proteinExistence type="inferred from homology"/>
<dbReference type="EMBL" id="CP000498">
    <property type="protein sequence ID" value="ABN66419.1"/>
    <property type="molecule type" value="Genomic_DNA"/>
</dbReference>
<dbReference type="HOGENOM" id="CLU_1970218_0_0_1"/>
<organism evidence="4 5">
    <name type="scientific">Scheffersomyces stipitis (strain ATCC 58785 / CBS 6054 / NBRC 10063 / NRRL Y-11545)</name>
    <name type="common">Yeast</name>
    <name type="synonym">Pichia stipitis</name>
    <dbReference type="NCBI Taxonomy" id="322104"/>
    <lineage>
        <taxon>Eukaryota</taxon>
        <taxon>Fungi</taxon>
        <taxon>Dikarya</taxon>
        <taxon>Ascomycota</taxon>
        <taxon>Saccharomycotina</taxon>
        <taxon>Pichiomycetes</taxon>
        <taxon>Debaryomycetaceae</taxon>
        <taxon>Scheffersomyces</taxon>
    </lineage>
</organism>
<feature type="chain" id="PRO_5002655783" description="Inhibitor I9 domain-containing protein" evidence="2">
    <location>
        <begin position="28"/>
        <end position="127"/>
    </location>
</feature>
<keyword evidence="5" id="KW-1185">Reference proteome</keyword>
<feature type="signal peptide" evidence="2">
    <location>
        <begin position="1"/>
        <end position="27"/>
    </location>
</feature>
<evidence type="ECO:0000313" key="5">
    <source>
        <dbReference type="Proteomes" id="UP000002258"/>
    </source>
</evidence>
<dbReference type="Gene3D" id="3.30.70.80">
    <property type="entry name" value="Peptidase S8 propeptide/proteinase inhibitor I9"/>
    <property type="match status" value="1"/>
</dbReference>
<reference evidence="4 5" key="1">
    <citation type="journal article" date="2007" name="Nat. Biotechnol.">
        <title>Genome sequence of the lignocellulose-bioconverting and xylose-fermenting yeast Pichia stipitis.</title>
        <authorList>
            <person name="Jeffries T.W."/>
            <person name="Grigoriev I.V."/>
            <person name="Grimwood J."/>
            <person name="Laplaza J.M."/>
            <person name="Aerts A."/>
            <person name="Salamov A."/>
            <person name="Schmutz J."/>
            <person name="Lindquist E."/>
            <person name="Dehal P."/>
            <person name="Shapiro H."/>
            <person name="Jin Y.S."/>
            <person name="Passoth V."/>
            <person name="Richardson P.M."/>
        </authorList>
    </citation>
    <scope>NUCLEOTIDE SEQUENCE [LARGE SCALE GENOMIC DNA]</scope>
    <source>
        <strain evidence="5">ATCC 58785 / CBS 6054 / NBRC 10063 / NRRL Y-11545</strain>
    </source>
</reference>
<comment type="similarity">
    <text evidence="1">Belongs to the protease inhibitor I9 family.</text>
</comment>
<dbReference type="eggNOG" id="ENOG502SBW1">
    <property type="taxonomic scope" value="Eukaryota"/>
</dbReference>
<dbReference type="InterPro" id="IPR010259">
    <property type="entry name" value="S8pro/Inhibitor_I9"/>
</dbReference>
<dbReference type="Proteomes" id="UP000002258">
    <property type="component" value="Chromosome 4"/>
</dbReference>
<dbReference type="GO" id="GO:0042144">
    <property type="term" value="P:vacuole fusion, non-autophagic"/>
    <property type="evidence" value="ECO:0007669"/>
    <property type="project" value="TreeGrafter"/>
</dbReference>
<dbReference type="KEGG" id="pic:PICST_31423"/>
<evidence type="ECO:0000256" key="1">
    <source>
        <dbReference type="ARBA" id="ARBA00038069"/>
    </source>
</evidence>
<evidence type="ECO:0000313" key="4">
    <source>
        <dbReference type="EMBL" id="ABN66419.1"/>
    </source>
</evidence>
<name>A3LTI8_PICST</name>
<feature type="domain" description="Inhibitor I9" evidence="3">
    <location>
        <begin position="59"/>
        <end position="125"/>
    </location>
</feature>
<dbReference type="GeneID" id="4838668"/>
<dbReference type="SUPFAM" id="SSF54897">
    <property type="entry name" value="Protease propeptides/inhibitors"/>
    <property type="match status" value="1"/>
</dbReference>
<evidence type="ECO:0000256" key="2">
    <source>
        <dbReference type="SAM" id="SignalP"/>
    </source>
</evidence>
<dbReference type="PANTHER" id="PTHR28288:SF2">
    <property type="entry name" value="PROTEASE B INHIBITOR 2"/>
    <property type="match status" value="1"/>
</dbReference>
<dbReference type="AlphaFoldDB" id="A3LTI8"/>
<dbReference type="Pfam" id="PF05922">
    <property type="entry name" value="Inhibitor_I9"/>
    <property type="match status" value="1"/>
</dbReference>
<dbReference type="GO" id="GO:0004866">
    <property type="term" value="F:endopeptidase inhibitor activity"/>
    <property type="evidence" value="ECO:0007669"/>
    <property type="project" value="TreeGrafter"/>
</dbReference>
<evidence type="ECO:0000259" key="3">
    <source>
        <dbReference type="Pfam" id="PF05922"/>
    </source>
</evidence>
<protein>
    <recommendedName>
        <fullName evidence="3">Inhibitor I9 domain-containing protein</fullName>
    </recommendedName>
</protein>
<dbReference type="RefSeq" id="XP_001384448.1">
    <property type="nucleotide sequence ID" value="XM_001384411.1"/>
</dbReference>
<dbReference type="OrthoDB" id="5518345at2759"/>
<keyword evidence="2" id="KW-0732">Signal</keyword>
<dbReference type="InterPro" id="IPR052471">
    <property type="entry name" value="PBI_I9"/>
</dbReference>
<dbReference type="STRING" id="322104.A3LTI8"/>
<dbReference type="PANTHER" id="PTHR28288">
    <property type="entry name" value="PROTEASE B INHIBITOR 2"/>
    <property type="match status" value="1"/>
</dbReference>
<dbReference type="InParanoid" id="A3LTI8"/>
<dbReference type="MEROPS" id="I09.003"/>
<gene>
    <name evidence="4" type="ORF">PICST_31423</name>
</gene>
<dbReference type="OMA" id="FHYFHTA"/>